<evidence type="ECO:0000313" key="5">
    <source>
        <dbReference type="Proteomes" id="UP000324781"/>
    </source>
</evidence>
<evidence type="ECO:0000259" key="3">
    <source>
        <dbReference type="PROSITE" id="PS50977"/>
    </source>
</evidence>
<dbReference type="InterPro" id="IPR009057">
    <property type="entry name" value="Homeodomain-like_sf"/>
</dbReference>
<gene>
    <name evidence="4" type="ORF">SAMN05444373_103726</name>
</gene>
<dbReference type="SUPFAM" id="SSF46689">
    <property type="entry name" value="Homeodomain-like"/>
    <property type="match status" value="1"/>
</dbReference>
<dbReference type="InterPro" id="IPR001647">
    <property type="entry name" value="HTH_TetR"/>
</dbReference>
<dbReference type="PANTHER" id="PTHR30328">
    <property type="entry name" value="TRANSCRIPTIONAL REPRESSOR"/>
    <property type="match status" value="1"/>
</dbReference>
<dbReference type="Gene3D" id="1.10.357.10">
    <property type="entry name" value="Tetracycline Repressor, domain 2"/>
    <property type="match status" value="1"/>
</dbReference>
<evidence type="ECO:0000256" key="1">
    <source>
        <dbReference type="ARBA" id="ARBA00023125"/>
    </source>
</evidence>
<evidence type="ECO:0000256" key="2">
    <source>
        <dbReference type="PROSITE-ProRule" id="PRU00335"/>
    </source>
</evidence>
<dbReference type="PRINTS" id="PR00455">
    <property type="entry name" value="HTHTETR"/>
</dbReference>
<dbReference type="PANTHER" id="PTHR30328:SF54">
    <property type="entry name" value="HTH-TYPE TRANSCRIPTIONAL REPRESSOR SCO4008"/>
    <property type="match status" value="1"/>
</dbReference>
<organism evidence="4 5">
    <name type="scientific">Thermoclostridium caenicola</name>
    <dbReference type="NCBI Taxonomy" id="659425"/>
    <lineage>
        <taxon>Bacteria</taxon>
        <taxon>Bacillati</taxon>
        <taxon>Bacillota</taxon>
        <taxon>Clostridia</taxon>
        <taxon>Eubacteriales</taxon>
        <taxon>Oscillospiraceae</taxon>
        <taxon>Thermoclostridium</taxon>
    </lineage>
</organism>
<dbReference type="SUPFAM" id="SSF48498">
    <property type="entry name" value="Tetracyclin repressor-like, C-terminal domain"/>
    <property type="match status" value="1"/>
</dbReference>
<dbReference type="GO" id="GO:0006355">
    <property type="term" value="P:regulation of DNA-templated transcription"/>
    <property type="evidence" value="ECO:0007669"/>
    <property type="project" value="UniProtKB-ARBA"/>
</dbReference>
<keyword evidence="1 2" id="KW-0238">DNA-binding</keyword>
<dbReference type="InterPro" id="IPR050109">
    <property type="entry name" value="HTH-type_TetR-like_transc_reg"/>
</dbReference>
<feature type="domain" description="HTH tetR-type" evidence="3">
    <location>
        <begin position="10"/>
        <end position="70"/>
    </location>
</feature>
<dbReference type="EMBL" id="FQZP01000037">
    <property type="protein sequence ID" value="SHJ27879.1"/>
    <property type="molecule type" value="Genomic_DNA"/>
</dbReference>
<dbReference type="InterPro" id="IPR036271">
    <property type="entry name" value="Tet_transcr_reg_TetR-rel_C_sf"/>
</dbReference>
<protein>
    <submittedName>
        <fullName evidence="4">Transcriptional regulator, TetR family</fullName>
    </submittedName>
</protein>
<dbReference type="Pfam" id="PF00440">
    <property type="entry name" value="TetR_N"/>
    <property type="match status" value="1"/>
</dbReference>
<dbReference type="GO" id="GO:0003677">
    <property type="term" value="F:DNA binding"/>
    <property type="evidence" value="ECO:0007669"/>
    <property type="project" value="UniProtKB-UniRule"/>
</dbReference>
<dbReference type="RefSeq" id="WP_149679121.1">
    <property type="nucleotide sequence ID" value="NZ_FQZP01000037.1"/>
</dbReference>
<sequence>MNERFFSLPPERRKRMINAGYKVFSAYPYKKAPTSSIAEAAGVSKPLLFHYFGSKKGLYLFLFETALKTADSIADEEDLAGERDFFMYIMKNLRREIRLMRKYPDMLRFLNAAYFETDPLVSADIKRIKARYMKHDTSSILENTDRSRFRDPEAPEKLLKLITLAVEGYMSVNRQEVFKNPDKALKEMEALILSLRDNYYKA</sequence>
<accession>A0A1M6I038</accession>
<proteinExistence type="predicted"/>
<dbReference type="OrthoDB" id="9780939at2"/>
<keyword evidence="5" id="KW-1185">Reference proteome</keyword>
<dbReference type="PROSITE" id="PS50977">
    <property type="entry name" value="HTH_TETR_2"/>
    <property type="match status" value="1"/>
</dbReference>
<dbReference type="AlphaFoldDB" id="A0A1M6I038"/>
<dbReference type="Proteomes" id="UP000324781">
    <property type="component" value="Unassembled WGS sequence"/>
</dbReference>
<evidence type="ECO:0000313" key="4">
    <source>
        <dbReference type="EMBL" id="SHJ27879.1"/>
    </source>
</evidence>
<reference evidence="4 5" key="1">
    <citation type="submission" date="2016-11" db="EMBL/GenBank/DDBJ databases">
        <authorList>
            <person name="Varghese N."/>
            <person name="Submissions S."/>
        </authorList>
    </citation>
    <scope>NUCLEOTIDE SEQUENCE [LARGE SCALE GENOMIC DNA]</scope>
    <source>
        <strain evidence="4 5">DSM 19027</strain>
    </source>
</reference>
<feature type="DNA-binding region" description="H-T-H motif" evidence="2">
    <location>
        <begin position="33"/>
        <end position="52"/>
    </location>
</feature>
<name>A0A1M6I038_9FIRM</name>